<evidence type="ECO:0000256" key="1">
    <source>
        <dbReference type="SAM" id="Phobius"/>
    </source>
</evidence>
<accession>A0A1H1X170</accession>
<keyword evidence="1" id="KW-0472">Membrane</keyword>
<keyword evidence="1" id="KW-1133">Transmembrane helix</keyword>
<protein>
    <submittedName>
        <fullName evidence="2">Uncharacterized protein</fullName>
    </submittedName>
</protein>
<dbReference type="STRING" id="652787.SAMN05216490_2334"/>
<organism evidence="2 3">
    <name type="scientific">Mucilaginibacter mallensis</name>
    <dbReference type="NCBI Taxonomy" id="652787"/>
    <lineage>
        <taxon>Bacteria</taxon>
        <taxon>Pseudomonadati</taxon>
        <taxon>Bacteroidota</taxon>
        <taxon>Sphingobacteriia</taxon>
        <taxon>Sphingobacteriales</taxon>
        <taxon>Sphingobacteriaceae</taxon>
        <taxon>Mucilaginibacter</taxon>
    </lineage>
</organism>
<feature type="transmembrane region" description="Helical" evidence="1">
    <location>
        <begin position="75"/>
        <end position="100"/>
    </location>
</feature>
<feature type="transmembrane region" description="Helical" evidence="1">
    <location>
        <begin position="7"/>
        <end position="27"/>
    </location>
</feature>
<evidence type="ECO:0000313" key="3">
    <source>
        <dbReference type="Proteomes" id="UP000199679"/>
    </source>
</evidence>
<feature type="transmembrane region" description="Helical" evidence="1">
    <location>
        <begin position="39"/>
        <end position="55"/>
    </location>
</feature>
<dbReference type="EMBL" id="LT629740">
    <property type="protein sequence ID" value="SDT03084.1"/>
    <property type="molecule type" value="Genomic_DNA"/>
</dbReference>
<sequence length="103" mass="12433">MSNTRTIVLQFYRPLFVINLIFSIYLIYESSEIDYGQGVFFKLFGYLFLFGYQYFSKSNTYFYYRNAGYSMKRLYAYVAILDLAIYSLLYSFFYLLHYAFAHA</sequence>
<name>A0A1H1X170_MUCMA</name>
<dbReference type="Proteomes" id="UP000199679">
    <property type="component" value="Chromosome I"/>
</dbReference>
<keyword evidence="3" id="KW-1185">Reference proteome</keyword>
<reference evidence="2 3" key="1">
    <citation type="submission" date="2016-10" db="EMBL/GenBank/DDBJ databases">
        <authorList>
            <person name="de Groot N.N."/>
        </authorList>
    </citation>
    <scope>NUCLEOTIDE SEQUENCE [LARGE SCALE GENOMIC DNA]</scope>
    <source>
        <strain evidence="2 3">MP1X4</strain>
    </source>
</reference>
<proteinExistence type="predicted"/>
<gene>
    <name evidence="2" type="ORF">SAMN05216490_2334</name>
</gene>
<evidence type="ECO:0000313" key="2">
    <source>
        <dbReference type="EMBL" id="SDT03084.1"/>
    </source>
</evidence>
<dbReference type="AlphaFoldDB" id="A0A1H1X170"/>
<keyword evidence="1" id="KW-0812">Transmembrane</keyword>